<dbReference type="EMBL" id="ASDZ01000038">
    <property type="protein sequence ID" value="EOK08842.1"/>
    <property type="molecule type" value="Genomic_DNA"/>
</dbReference>
<dbReference type="HOGENOM" id="CLU_023620_2_2_9"/>
<dbReference type="InterPro" id="IPR011059">
    <property type="entry name" value="Metal-dep_hydrolase_composite"/>
</dbReference>
<dbReference type="RefSeq" id="WP_010829172.1">
    <property type="nucleotide sequence ID" value="NZ_KB944870.1"/>
</dbReference>
<dbReference type="PANTHER" id="PTHR43135:SF3">
    <property type="entry name" value="ALPHA-D-RIBOSE 1-METHYLPHOSPHONATE 5-TRIPHOSPHATE DIPHOSPHATASE"/>
    <property type="match status" value="1"/>
</dbReference>
<accession>R3HTF3</accession>
<dbReference type="SUPFAM" id="SSF51556">
    <property type="entry name" value="Metallo-dependent hydrolases"/>
    <property type="match status" value="1"/>
</dbReference>
<dbReference type="GO" id="GO:0016810">
    <property type="term" value="F:hydrolase activity, acting on carbon-nitrogen (but not peptide) bonds"/>
    <property type="evidence" value="ECO:0007669"/>
    <property type="project" value="InterPro"/>
</dbReference>
<dbReference type="InterPro" id="IPR057744">
    <property type="entry name" value="OTAase-like"/>
</dbReference>
<dbReference type="Gene3D" id="2.30.40.10">
    <property type="entry name" value="Urease, subunit C, domain 1"/>
    <property type="match status" value="1"/>
</dbReference>
<comment type="caution">
    <text evidence="2">The sequence shown here is derived from an EMBL/GenBank/DDBJ whole genome shotgun (WGS) entry which is preliminary data.</text>
</comment>
<dbReference type="SUPFAM" id="SSF51338">
    <property type="entry name" value="Composite domain of metallo-dependent hydrolases"/>
    <property type="match status" value="2"/>
</dbReference>
<evidence type="ECO:0000313" key="3">
    <source>
        <dbReference type="Proteomes" id="UP000013638"/>
    </source>
</evidence>
<reference evidence="2 3" key="1">
    <citation type="submission" date="2013-02" db="EMBL/GenBank/DDBJ databases">
        <title>The Genome Sequence of Enterococcus faecalis ATCC_6055.</title>
        <authorList>
            <consortium name="The Broad Institute Genome Sequencing Platform"/>
            <consortium name="The Broad Institute Genome Sequencing Center for Infectious Disease"/>
            <person name="Earl A.M."/>
            <person name="Gilmore M.S."/>
            <person name="Lebreton F."/>
            <person name="Walker B."/>
            <person name="Young S.K."/>
            <person name="Zeng Q."/>
            <person name="Gargeya S."/>
            <person name="Fitzgerald M."/>
            <person name="Haas B."/>
            <person name="Abouelleil A."/>
            <person name="Alvarado L."/>
            <person name="Arachchi H.M."/>
            <person name="Berlin A.M."/>
            <person name="Chapman S.B."/>
            <person name="Dewar J."/>
            <person name="Goldberg J."/>
            <person name="Griggs A."/>
            <person name="Gujja S."/>
            <person name="Hansen M."/>
            <person name="Howarth C."/>
            <person name="Imamovic A."/>
            <person name="Larimer J."/>
            <person name="McCowan C."/>
            <person name="Murphy C."/>
            <person name="Neiman D."/>
            <person name="Pearson M."/>
            <person name="Priest M."/>
            <person name="Roberts A."/>
            <person name="Saif S."/>
            <person name="Shea T."/>
            <person name="Sisk P."/>
            <person name="Sykes S."/>
            <person name="Wortman J."/>
            <person name="Nusbaum C."/>
            <person name="Birren B."/>
        </authorList>
    </citation>
    <scope>NUCLEOTIDE SEQUENCE [LARGE SCALE GENOMIC DNA]</scope>
    <source>
        <strain evidence="2 3">ATCC 6055</strain>
    </source>
</reference>
<dbReference type="Pfam" id="PF01979">
    <property type="entry name" value="Amidohydro_1"/>
    <property type="match status" value="1"/>
</dbReference>
<evidence type="ECO:0000313" key="2">
    <source>
        <dbReference type="EMBL" id="EOK08842.1"/>
    </source>
</evidence>
<dbReference type="InterPro" id="IPR051781">
    <property type="entry name" value="Metallo-dep_Hydrolase"/>
</dbReference>
<protein>
    <recommendedName>
        <fullName evidence="1">Amidohydrolase-related domain-containing protein</fullName>
    </recommendedName>
</protein>
<evidence type="ECO:0000259" key="1">
    <source>
        <dbReference type="Pfam" id="PF01979"/>
    </source>
</evidence>
<dbReference type="Proteomes" id="UP000013638">
    <property type="component" value="Unassembled WGS sequence"/>
</dbReference>
<gene>
    <name evidence="2" type="ORF">WOU_03009</name>
</gene>
<dbReference type="InterPro" id="IPR006680">
    <property type="entry name" value="Amidohydro-rel"/>
</dbReference>
<dbReference type="InterPro" id="IPR032466">
    <property type="entry name" value="Metal_Hydrolase"/>
</dbReference>
<dbReference type="CDD" id="cd01299">
    <property type="entry name" value="Met_dep_hydrolase_A"/>
    <property type="match status" value="1"/>
</dbReference>
<organism evidence="2 3">
    <name type="scientific">Enterococcus faecalis ATCC 6055</name>
    <dbReference type="NCBI Taxonomy" id="1169311"/>
    <lineage>
        <taxon>Bacteria</taxon>
        <taxon>Bacillati</taxon>
        <taxon>Bacillota</taxon>
        <taxon>Bacilli</taxon>
        <taxon>Lactobacillales</taxon>
        <taxon>Enterococcaceae</taxon>
        <taxon>Enterococcus</taxon>
    </lineage>
</organism>
<dbReference type="PATRIC" id="fig|1169311.3.peg.2958"/>
<dbReference type="AlphaFoldDB" id="R3HTF3"/>
<dbReference type="PANTHER" id="PTHR43135">
    <property type="entry name" value="ALPHA-D-RIBOSE 1-METHYLPHOSPHONATE 5-TRIPHOSPHATE DIPHOSPHATASE"/>
    <property type="match status" value="1"/>
</dbReference>
<proteinExistence type="predicted"/>
<sequence length="436" mass="48755">MKKTLLKNGLVIDLNRNVPLKKNILIDTEGNIEKITKELIVCDSSINIVDCEGKYVLPGLINAHAHLFSTGKPFNSPGYDSAKTILYKILGTSLGRLLLRIRMHKHAYTQLQSGITTIRTLGEFFYQDVKLSNRYKKDKLGPDIFTAGYFLTITGGHGAPYLALEGDSPWEHRKNVRKNLHNGVDWIKICVTGGVTDAEKVGEAGELQLTLEEISAICEEAHRVGRLVAAHAESTEGVRLALMGGVDSVEHGAPMDEHIISLYKNNPNSYRGYTVLVPTFQAVAPIALLNLEKTSVSDVVYSNGKTIYEDMVQSFLQAIENNIQLAIGNDSSMSYVTHYDFWRELDYFVLYGKMNPIEVLKIATQNNAKLLGIETKCGCIKEGFTADIIILSENPLENIRNLENIDMVFKRGRLVKKKKVKKYHEIDSLLCEILPR</sequence>
<feature type="domain" description="Amidohydrolase-related" evidence="1">
    <location>
        <begin position="55"/>
        <end position="415"/>
    </location>
</feature>
<name>R3HTF3_ENTFL</name>
<dbReference type="Gene3D" id="3.20.20.140">
    <property type="entry name" value="Metal-dependent hydrolases"/>
    <property type="match status" value="1"/>
</dbReference>